<evidence type="ECO:0000313" key="3">
    <source>
        <dbReference type="EMBL" id="BAJ51470.1"/>
    </source>
</evidence>
<dbReference type="CDD" id="cd02440">
    <property type="entry name" value="AdoMet_MTases"/>
    <property type="match status" value="1"/>
</dbReference>
<proteinExistence type="predicted"/>
<dbReference type="KEGG" id="csu:CSUB_C1619"/>
<reference evidence="2 4" key="2">
    <citation type="journal article" date="2011" name="Nucleic Acids Res.">
        <title>Insights into the evolution of Archaea and eukaryotic protein modifier systems revealed by the genome of a novel archaeal group.</title>
        <authorList>
            <person name="Nunoura T."/>
            <person name="Takaki Y."/>
            <person name="Kakuta J."/>
            <person name="Nishi S."/>
            <person name="Sugahara J."/>
            <person name="Kazama H."/>
            <person name="Chee G."/>
            <person name="Hattori M."/>
            <person name="Kanai A."/>
            <person name="Atomi H."/>
            <person name="Takai K."/>
            <person name="Takami H."/>
        </authorList>
    </citation>
    <scope>NUCLEOTIDE SEQUENCE [LARGE SCALE GENOMIC DNA]</scope>
</reference>
<dbReference type="BioCyc" id="CCAL311458:G131R-1644-MONOMER"/>
<dbReference type="GO" id="GO:0008168">
    <property type="term" value="F:methyltransferase activity"/>
    <property type="evidence" value="ECO:0007669"/>
    <property type="project" value="UniProtKB-KW"/>
</dbReference>
<dbReference type="InterPro" id="IPR029063">
    <property type="entry name" value="SAM-dependent_MTases_sf"/>
</dbReference>
<name>E6N945_CALS0</name>
<keyword evidence="2" id="KW-0489">Methyltransferase</keyword>
<dbReference type="SUPFAM" id="SSF53335">
    <property type="entry name" value="S-adenosyl-L-methionine-dependent methyltransferases"/>
    <property type="match status" value="1"/>
</dbReference>
<organism evidence="2 4">
    <name type="scientific">Caldiarchaeum subterraneum</name>
    <dbReference type="NCBI Taxonomy" id="311458"/>
    <lineage>
        <taxon>Archaea</taxon>
        <taxon>Nitrososphaerota</taxon>
        <taxon>Candidatus Caldarchaeales</taxon>
        <taxon>Candidatus Caldarchaeaceae</taxon>
        <taxon>Candidatus Caldarchaeum</taxon>
    </lineage>
</organism>
<dbReference type="EMBL" id="BA000048">
    <property type="protein sequence ID" value="BAJ51470.1"/>
    <property type="molecule type" value="Genomic_DNA"/>
</dbReference>
<keyword evidence="1" id="KW-0620">Polyamine biosynthesis</keyword>
<dbReference type="STRING" id="311458.CSUB_C1619"/>
<reference evidence="2 4" key="1">
    <citation type="journal article" date="2005" name="Environ. Microbiol.">
        <title>Genetic and functional properties of uncultivated thermophilic crenarchaeotes from a subsurface gold mine as revealed by analysis of genome fragments.</title>
        <authorList>
            <person name="Nunoura T."/>
            <person name="Hirayama H."/>
            <person name="Takami H."/>
            <person name="Oida H."/>
            <person name="Nishi S."/>
            <person name="Shimamura S."/>
            <person name="Suzuki Y."/>
            <person name="Inagaki F."/>
            <person name="Takai K."/>
            <person name="Nealson K.H."/>
            <person name="Horikoshi K."/>
        </authorList>
    </citation>
    <scope>NUCLEOTIDE SEQUENCE [LARGE SCALE GENOMIC DNA]</scope>
</reference>
<dbReference type="GO" id="GO:0032259">
    <property type="term" value="P:methylation"/>
    <property type="evidence" value="ECO:0007669"/>
    <property type="project" value="UniProtKB-KW"/>
</dbReference>
<accession>E6N945</accession>
<evidence type="ECO:0000313" key="4">
    <source>
        <dbReference type="Proteomes" id="UP000008120"/>
    </source>
</evidence>
<dbReference type="AlphaFoldDB" id="E6N945"/>
<dbReference type="PANTHER" id="PTHR43317">
    <property type="entry name" value="THERMOSPERMINE SYNTHASE ACAULIS5"/>
    <property type="match status" value="1"/>
</dbReference>
<protein>
    <submittedName>
        <fullName evidence="2">SAM-dependent methyltransferase</fullName>
    </submittedName>
</protein>
<dbReference type="EMBL" id="AP011873">
    <property type="protein sequence ID" value="BAJ48814.1"/>
    <property type="molecule type" value="Genomic_DNA"/>
</dbReference>
<sequence length="283" mass="31947">MRDFSEPVAVPLLSGYEAKYLLSLVRCGEVDVSLDLGVSTSKGFVCNEGVSIDDVRVSRWMLEKAAARPEDVYVVEERFPKLAWFEEKMYRLVAPGWRQPTTVEINGVRMHRTVVVNPMDDARQKVMLLRELGGAEALDICTGLGYTAIALLANGARRVVTVEKDPNIVKMATLNPWSRQLFTEKIERIVADAVDFLRKCGEEFDVVMHDPPSFRVAGELYSTEFYRLLYRVVRRGGVVVHYVGQPGVKRGFALYRGVVERMRKAGFKAVHIPECFCVRAVKV</sequence>
<dbReference type="GO" id="GO:0006596">
    <property type="term" value="P:polyamine biosynthetic process"/>
    <property type="evidence" value="ECO:0007669"/>
    <property type="project" value="UniProtKB-KW"/>
</dbReference>
<gene>
    <name evidence="3" type="ORF">CSUB_C1619</name>
    <name evidence="2" type="ORF">HGMM_F21E09C47</name>
</gene>
<dbReference type="Pfam" id="PF03602">
    <property type="entry name" value="Cons_hypoth95"/>
    <property type="match status" value="1"/>
</dbReference>
<keyword evidence="2" id="KW-0808">Transferase</keyword>
<evidence type="ECO:0000256" key="1">
    <source>
        <dbReference type="ARBA" id="ARBA00023115"/>
    </source>
</evidence>
<dbReference type="PANTHER" id="PTHR43317:SF1">
    <property type="entry name" value="THERMOSPERMINE SYNTHASE ACAULIS5"/>
    <property type="match status" value="1"/>
</dbReference>
<dbReference type="Gene3D" id="3.40.50.150">
    <property type="entry name" value="Vaccinia Virus protein VP39"/>
    <property type="match status" value="1"/>
</dbReference>
<evidence type="ECO:0000313" key="2">
    <source>
        <dbReference type="EMBL" id="BAJ48814.1"/>
    </source>
</evidence>
<dbReference type="Proteomes" id="UP000008120">
    <property type="component" value="Chromosome"/>
</dbReference>